<keyword evidence="2" id="KW-0808">Transferase</keyword>
<comment type="caution">
    <text evidence="2">The sequence shown here is derived from an EMBL/GenBank/DDBJ whole genome shotgun (WGS) entry which is preliminary data.</text>
</comment>
<feature type="non-terminal residue" evidence="2">
    <location>
        <position position="41"/>
    </location>
</feature>
<dbReference type="AlphaFoldDB" id="A0A6G3U3K3"/>
<name>A0A6G3U3K3_9ACTN</name>
<proteinExistence type="predicted"/>
<organism evidence="2">
    <name type="scientific">Streptomyces sp. SID7958</name>
    <dbReference type="NCBI Taxonomy" id="2706093"/>
    <lineage>
        <taxon>Bacteria</taxon>
        <taxon>Bacillati</taxon>
        <taxon>Actinomycetota</taxon>
        <taxon>Actinomycetes</taxon>
        <taxon>Kitasatosporales</taxon>
        <taxon>Streptomycetaceae</taxon>
        <taxon>Streptomyces</taxon>
    </lineage>
</organism>
<evidence type="ECO:0000256" key="1">
    <source>
        <dbReference type="SAM" id="MobiDB-lite"/>
    </source>
</evidence>
<feature type="compositionally biased region" description="Low complexity" evidence="1">
    <location>
        <begin position="1"/>
        <end position="10"/>
    </location>
</feature>
<accession>A0A6G3U3K3</accession>
<feature type="compositionally biased region" description="Low complexity" evidence="1">
    <location>
        <begin position="19"/>
        <end position="41"/>
    </location>
</feature>
<feature type="region of interest" description="Disordered" evidence="1">
    <location>
        <begin position="1"/>
        <end position="41"/>
    </location>
</feature>
<dbReference type="GO" id="GO:0016740">
    <property type="term" value="F:transferase activity"/>
    <property type="evidence" value="ECO:0007669"/>
    <property type="project" value="UniProtKB-KW"/>
</dbReference>
<reference evidence="2" key="1">
    <citation type="submission" date="2020-01" db="EMBL/GenBank/DDBJ databases">
        <title>Insect and environment-associated Actinomycetes.</title>
        <authorList>
            <person name="Currrie C."/>
            <person name="Chevrette M."/>
            <person name="Carlson C."/>
            <person name="Stubbendieck R."/>
            <person name="Wendt-Pienkowski E."/>
        </authorList>
    </citation>
    <scope>NUCLEOTIDE SEQUENCE</scope>
    <source>
        <strain evidence="2">SID7958</strain>
    </source>
</reference>
<evidence type="ECO:0000313" key="2">
    <source>
        <dbReference type="EMBL" id="NEC80915.1"/>
    </source>
</evidence>
<gene>
    <name evidence="2" type="ORF">G3I38_17165</name>
</gene>
<protein>
    <submittedName>
        <fullName evidence="2">Aminoglycoside phosphotransferase family protein</fullName>
    </submittedName>
</protein>
<dbReference type="EMBL" id="JAAGMU010000910">
    <property type="protein sequence ID" value="NEC80915.1"/>
    <property type="molecule type" value="Genomic_DNA"/>
</dbReference>
<sequence>MYAASSSVSAPPRPRPRPSDSGPYLAPARPAAPALGAPRAR</sequence>